<dbReference type="InterPro" id="IPR045223">
    <property type="entry name" value="RACK1-like"/>
</dbReference>
<feature type="repeat" description="WD" evidence="4">
    <location>
        <begin position="189"/>
        <end position="230"/>
    </location>
</feature>
<accession>A0A1B7TJ73</accession>
<feature type="repeat" description="WD" evidence="4">
    <location>
        <begin position="143"/>
        <end position="188"/>
    </location>
</feature>
<dbReference type="Pfam" id="PF00400">
    <property type="entry name" value="WD40"/>
    <property type="match status" value="5"/>
</dbReference>
<evidence type="ECO:0000313" key="5">
    <source>
        <dbReference type="EMBL" id="OBA28738.1"/>
    </source>
</evidence>
<dbReference type="InterPro" id="IPR036322">
    <property type="entry name" value="WD40_repeat_dom_sf"/>
</dbReference>
<gene>
    <name evidence="5" type="ORF">HANVADRAFT_20702</name>
</gene>
<feature type="repeat" description="WD" evidence="4">
    <location>
        <begin position="60"/>
        <end position="101"/>
    </location>
</feature>
<dbReference type="CDD" id="cd00200">
    <property type="entry name" value="WD40"/>
    <property type="match status" value="1"/>
</dbReference>
<dbReference type="InterPro" id="IPR001680">
    <property type="entry name" value="WD40_rpt"/>
</dbReference>
<dbReference type="EMBL" id="LXPE01000002">
    <property type="protein sequence ID" value="OBA28738.1"/>
    <property type="molecule type" value="Genomic_DNA"/>
</dbReference>
<feature type="repeat" description="WD" evidence="4">
    <location>
        <begin position="12"/>
        <end position="46"/>
    </location>
</feature>
<dbReference type="GO" id="GO:0045182">
    <property type="term" value="F:translation regulator activity"/>
    <property type="evidence" value="ECO:0007669"/>
    <property type="project" value="InterPro"/>
</dbReference>
<dbReference type="OrthoDB" id="7875889at2759"/>
<keyword evidence="6" id="KW-1185">Reference proteome</keyword>
<evidence type="ECO:0000256" key="2">
    <source>
        <dbReference type="ARBA" id="ARBA00022574"/>
    </source>
</evidence>
<dbReference type="Proteomes" id="UP000092321">
    <property type="component" value="Unassembled WGS sequence"/>
</dbReference>
<dbReference type="InterPro" id="IPR019775">
    <property type="entry name" value="WD40_repeat_CS"/>
</dbReference>
<dbReference type="AlphaFoldDB" id="A0A1B7TJ73"/>
<dbReference type="InterPro" id="IPR015943">
    <property type="entry name" value="WD40/YVTN_repeat-like_dom_sf"/>
</dbReference>
<proteinExistence type="inferred from homology"/>
<feature type="repeat" description="WD" evidence="4">
    <location>
        <begin position="102"/>
        <end position="136"/>
    </location>
</feature>
<evidence type="ECO:0000256" key="1">
    <source>
        <dbReference type="ARBA" id="ARBA00007253"/>
    </source>
</evidence>
<dbReference type="PRINTS" id="PR00320">
    <property type="entry name" value="GPROTEINBRPT"/>
</dbReference>
<evidence type="ECO:0000256" key="4">
    <source>
        <dbReference type="PROSITE-ProRule" id="PRU00221"/>
    </source>
</evidence>
<dbReference type="PROSITE" id="PS00678">
    <property type="entry name" value="WD_REPEATS_1"/>
    <property type="match status" value="5"/>
</dbReference>
<dbReference type="GO" id="GO:0043022">
    <property type="term" value="F:ribosome binding"/>
    <property type="evidence" value="ECO:0007669"/>
    <property type="project" value="InterPro"/>
</dbReference>
<keyword evidence="2 4" id="KW-0853">WD repeat</keyword>
<name>A0A1B7TJ73_9ASCO</name>
<protein>
    <submittedName>
        <fullName evidence="5">WD40 repeat-like protein</fullName>
    </submittedName>
</protein>
<sequence length="319" mass="34858">MSDSSFVLRGTLEGHNGWVTSLATCKEDETLLVSASRDKTLISWRLTGEQDQYGVPIRSFVGHNHIIENIQLTSTGGFVFSASWDKTARIWNVADGTVIRTLKGHTSDVLSVSYNEPTSHVVTASRDKTVKVWNVNGECISTLLGHNDWVTSVKAFTPAKTENHLAFSASSDKTAKLWDLKTSRCLADFKGHNGGINVVATSPDQTLIATGGKDGKLFIWNVKETEPSCSFTFDLNEEIFAVAFCPTKFCVAVSTASGIKIVDMESEKTVENLKPEFVGLTKAADPYAVSLNWSGESNSVLFAGYTDNVIRVWEMVTSL</sequence>
<comment type="caution">
    <text evidence="5">The sequence shown here is derived from an EMBL/GenBank/DDBJ whole genome shotgun (WGS) entry which is preliminary data.</text>
</comment>
<reference evidence="6" key="1">
    <citation type="journal article" date="2016" name="Proc. Natl. Acad. Sci. U.S.A.">
        <title>Comparative genomics of biotechnologically important yeasts.</title>
        <authorList>
            <person name="Riley R."/>
            <person name="Haridas S."/>
            <person name="Wolfe K.H."/>
            <person name="Lopes M.R."/>
            <person name="Hittinger C.T."/>
            <person name="Goeker M."/>
            <person name="Salamov A.A."/>
            <person name="Wisecaver J.H."/>
            <person name="Long T.M."/>
            <person name="Calvey C.H."/>
            <person name="Aerts A.L."/>
            <person name="Barry K.W."/>
            <person name="Choi C."/>
            <person name="Clum A."/>
            <person name="Coughlan A.Y."/>
            <person name="Deshpande S."/>
            <person name="Douglass A.P."/>
            <person name="Hanson S.J."/>
            <person name="Klenk H.-P."/>
            <person name="LaButti K.M."/>
            <person name="Lapidus A."/>
            <person name="Lindquist E.A."/>
            <person name="Lipzen A.M."/>
            <person name="Meier-Kolthoff J.P."/>
            <person name="Ohm R.A."/>
            <person name="Otillar R.P."/>
            <person name="Pangilinan J.L."/>
            <person name="Peng Y."/>
            <person name="Rokas A."/>
            <person name="Rosa C.A."/>
            <person name="Scheuner C."/>
            <person name="Sibirny A.A."/>
            <person name="Slot J.C."/>
            <person name="Stielow J.B."/>
            <person name="Sun H."/>
            <person name="Kurtzman C.P."/>
            <person name="Blackwell M."/>
            <person name="Grigoriev I.V."/>
            <person name="Jeffries T.W."/>
        </authorList>
    </citation>
    <scope>NUCLEOTIDE SEQUENCE [LARGE SCALE GENOMIC DNA]</scope>
    <source>
        <strain evidence="6">NRRL Y-1626</strain>
    </source>
</reference>
<dbReference type="PROSITE" id="PS50294">
    <property type="entry name" value="WD_REPEATS_REGION"/>
    <property type="match status" value="3"/>
</dbReference>
<evidence type="ECO:0000256" key="3">
    <source>
        <dbReference type="ARBA" id="ARBA00022737"/>
    </source>
</evidence>
<evidence type="ECO:0000313" key="6">
    <source>
        <dbReference type="Proteomes" id="UP000092321"/>
    </source>
</evidence>
<dbReference type="InterPro" id="IPR020472">
    <property type="entry name" value="WD40_PAC1"/>
</dbReference>
<dbReference type="PROSITE" id="PS50082">
    <property type="entry name" value="WD_REPEATS_2"/>
    <property type="match status" value="5"/>
</dbReference>
<keyword evidence="3" id="KW-0677">Repeat</keyword>
<dbReference type="SMART" id="SM00320">
    <property type="entry name" value="WD40"/>
    <property type="match status" value="7"/>
</dbReference>
<dbReference type="PANTHER" id="PTHR19868">
    <property type="entry name" value="RECEPTOR FOR ACTIVATED PROTEIN KINASE C RACK1"/>
    <property type="match status" value="1"/>
</dbReference>
<comment type="similarity">
    <text evidence="1">Belongs to the WD repeat G protein beta family. Ribosomal protein RACK1 subfamily.</text>
</comment>
<organism evidence="5 6">
    <name type="scientific">Hanseniaspora valbyensis NRRL Y-1626</name>
    <dbReference type="NCBI Taxonomy" id="766949"/>
    <lineage>
        <taxon>Eukaryota</taxon>
        <taxon>Fungi</taxon>
        <taxon>Dikarya</taxon>
        <taxon>Ascomycota</taxon>
        <taxon>Saccharomycotina</taxon>
        <taxon>Saccharomycetes</taxon>
        <taxon>Saccharomycodales</taxon>
        <taxon>Saccharomycodaceae</taxon>
        <taxon>Hanseniaspora</taxon>
    </lineage>
</organism>
<dbReference type="SUPFAM" id="SSF50978">
    <property type="entry name" value="WD40 repeat-like"/>
    <property type="match status" value="1"/>
</dbReference>
<dbReference type="FunFam" id="2.130.10.10:FF:000615">
    <property type="entry name" value="Receptor for activated C kinase 1"/>
    <property type="match status" value="1"/>
</dbReference>
<dbReference type="Gene3D" id="2.130.10.10">
    <property type="entry name" value="YVTN repeat-like/Quinoprotein amine dehydrogenase"/>
    <property type="match status" value="1"/>
</dbReference>